<comment type="subcellular location">
    <subcellularLocation>
        <location evidence="1">Membrane</location>
        <topology evidence="1">Single-pass membrane protein</topology>
    </subcellularLocation>
</comment>
<keyword evidence="4" id="KW-1133">Transmembrane helix</keyword>
<dbReference type="EMBL" id="BKBC01000044">
    <property type="protein sequence ID" value="GEQ22270.1"/>
    <property type="molecule type" value="Genomic_DNA"/>
</dbReference>
<reference evidence="7 9" key="1">
    <citation type="submission" date="2019-05" db="EMBL/GenBank/DDBJ databases">
        <authorList>
            <person name="Schori C."/>
            <person name="Ahrens C."/>
        </authorList>
    </citation>
    <scope>NUCLEOTIDE SEQUENCE [LARGE SCALE GENOMIC DNA]</scope>
    <source>
        <strain evidence="7 9">DSM 10702</strain>
    </source>
</reference>
<dbReference type="PANTHER" id="PTHR34478:SF2">
    <property type="entry name" value="MEMBRANE PROTEIN"/>
    <property type="match status" value="1"/>
</dbReference>
<evidence type="ECO:0000256" key="4">
    <source>
        <dbReference type="ARBA" id="ARBA00022989"/>
    </source>
</evidence>
<dbReference type="GeneID" id="92944164"/>
<comment type="similarity">
    <text evidence="2">Belongs to the LemA family.</text>
</comment>
<dbReference type="RefSeq" id="WP_035764031.1">
    <property type="nucleotide sequence ID" value="NZ_AP019716.1"/>
</dbReference>
<evidence type="ECO:0000256" key="5">
    <source>
        <dbReference type="ARBA" id="ARBA00023136"/>
    </source>
</evidence>
<evidence type="ECO:0000313" key="8">
    <source>
        <dbReference type="Proteomes" id="UP000321089"/>
    </source>
</evidence>
<dbReference type="PANTHER" id="PTHR34478">
    <property type="entry name" value="PROTEIN LEMA"/>
    <property type="match status" value="1"/>
</dbReference>
<organism evidence="6 8">
    <name type="scientific">Clostridium butyricum</name>
    <dbReference type="NCBI Taxonomy" id="1492"/>
    <lineage>
        <taxon>Bacteria</taxon>
        <taxon>Bacillati</taxon>
        <taxon>Bacillota</taxon>
        <taxon>Clostridia</taxon>
        <taxon>Eubacteriales</taxon>
        <taxon>Clostridiaceae</taxon>
        <taxon>Clostridium</taxon>
    </lineage>
</organism>
<dbReference type="GO" id="GO:0016020">
    <property type="term" value="C:membrane"/>
    <property type="evidence" value="ECO:0007669"/>
    <property type="project" value="UniProtKB-SubCell"/>
</dbReference>
<evidence type="ECO:0000313" key="6">
    <source>
        <dbReference type="EMBL" id="GEQ22270.1"/>
    </source>
</evidence>
<dbReference type="Proteomes" id="UP000515243">
    <property type="component" value="Chromosome 1"/>
</dbReference>
<dbReference type="InterPro" id="IPR023353">
    <property type="entry name" value="LemA-like_dom_sf"/>
</dbReference>
<dbReference type="Proteomes" id="UP000321089">
    <property type="component" value="Unassembled WGS sequence"/>
</dbReference>
<gene>
    <name evidence="6" type="ORF">CBU02nite_27760</name>
    <name evidence="7" type="ORF">FF104_08300</name>
</gene>
<proteinExistence type="inferred from homology"/>
<name>A0A512TPS1_CLOBU</name>
<dbReference type="AlphaFoldDB" id="A0A512TPS1"/>
<accession>A0A512TPS1</accession>
<keyword evidence="5" id="KW-0472">Membrane</keyword>
<dbReference type="SUPFAM" id="SSF140478">
    <property type="entry name" value="LemA-like"/>
    <property type="match status" value="1"/>
</dbReference>
<evidence type="ECO:0000256" key="2">
    <source>
        <dbReference type="ARBA" id="ARBA00008854"/>
    </source>
</evidence>
<evidence type="ECO:0000313" key="9">
    <source>
        <dbReference type="Proteomes" id="UP000515243"/>
    </source>
</evidence>
<dbReference type="Gene3D" id="1.20.1440.20">
    <property type="entry name" value="LemA-like domain"/>
    <property type="match status" value="1"/>
</dbReference>
<dbReference type="EMBL" id="CP040626">
    <property type="protein sequence ID" value="QMW90964.1"/>
    <property type="molecule type" value="Genomic_DNA"/>
</dbReference>
<keyword evidence="3" id="KW-0812">Transmembrane</keyword>
<evidence type="ECO:0000313" key="7">
    <source>
        <dbReference type="EMBL" id="QMW90964.1"/>
    </source>
</evidence>
<evidence type="ECO:0000256" key="3">
    <source>
        <dbReference type="ARBA" id="ARBA00022692"/>
    </source>
</evidence>
<evidence type="ECO:0000256" key="1">
    <source>
        <dbReference type="ARBA" id="ARBA00004167"/>
    </source>
</evidence>
<reference evidence="6 8" key="2">
    <citation type="submission" date="2019-07" db="EMBL/GenBank/DDBJ databases">
        <title>Whole genome shotgun sequence of Clostridium butyricum NBRC 3858.</title>
        <authorList>
            <person name="Hosoyama A."/>
            <person name="Uohara A."/>
            <person name="Ohji S."/>
            <person name="Ichikawa N."/>
        </authorList>
    </citation>
    <scope>NUCLEOTIDE SEQUENCE [LARGE SCALE GENOMIC DNA]</scope>
    <source>
        <strain evidence="6 8">NBRC 3858</strain>
    </source>
</reference>
<dbReference type="InterPro" id="IPR007156">
    <property type="entry name" value="MamQ_LemA"/>
</dbReference>
<dbReference type="Pfam" id="PF04011">
    <property type="entry name" value="LemA"/>
    <property type="match status" value="1"/>
</dbReference>
<sequence>MKNLKMWLIGGASVILIILLGVFLVQGSQNKAISFEEQIKTANSDIEVQEKRRVDLIKNLVDCVKNYDKHESETIKAVVDGRSAKDINIEQITTMLTATAEAYPQLKSDGNYKQLMNELSTTENLIAQHRSNYNQQVKEYNRYVKGFPHKQFLNVLGYEVQNYNYLNYNAPSDAPQNLFGDK</sequence>
<protein>
    <submittedName>
        <fullName evidence="6">LemA family protein</fullName>
    </submittedName>
</protein>